<dbReference type="EC" id="2.7.8.33" evidence="12"/>
<comment type="similarity">
    <text evidence="12">Belongs to the glycosyltransferase 4 family. WecA subfamily.</text>
</comment>
<sequence>MEYILPILTSFLFCFIAIQVVGPIAIKVGLVDVPNARKHHNGHIPLIGGVAIYIGVITSSLFFVETNSAFVIYLLSASLLLFIGVLDDYYDLPVRARIVAQILVACMMIFGAGYYLESFGSIFGSDEAHLGKIGVLVTILAVLGAINAFNMVDGIDGLAGALSLVTFMSLGVLLGIAGSNWYLLALLFIASIVAFLMFNLRWPNRSLNKIFMGDSGSMLIGLTVVWLLVIGADDNVRAFEPVTALYLIAVPLMDMVAIMYRRLKKGKSPFKPDRDHLHHIFERAGYTRKQSLAAITLASALIAFIGCFMQIIAIPEWIRFCIFVLMFGVYNYTLIHIWKVITWLNRKKKH</sequence>
<keyword evidence="9 12" id="KW-1133">Transmembrane helix</keyword>
<comment type="catalytic activity">
    <reaction evidence="12">
        <text>di-trans,octa-cis-undecaprenyl phosphate + UDP-N-acetyl-alpha-D-glucosamine = N-acetyl-alpha-D-glucosaminyl-di-trans,octa-cis-undecaprenyl diphosphate + UMP</text>
        <dbReference type="Rhea" id="RHEA:28090"/>
        <dbReference type="ChEBI" id="CHEBI:57705"/>
        <dbReference type="ChEBI" id="CHEBI:57865"/>
        <dbReference type="ChEBI" id="CHEBI:60392"/>
        <dbReference type="ChEBI" id="CHEBI:62959"/>
        <dbReference type="EC" id="2.7.8.33"/>
    </reaction>
</comment>
<dbReference type="RefSeq" id="WP_046355725.1">
    <property type="nucleotide sequence ID" value="NZ_AUXW01000139.1"/>
</dbReference>
<feature type="binding site" evidence="13">
    <location>
        <position position="150"/>
    </location>
    <ligand>
        <name>Mg(2+)</name>
        <dbReference type="ChEBI" id="CHEBI:18420"/>
    </ligand>
</feature>
<protein>
    <recommendedName>
        <fullName evidence="12">Undecaprenyl-phosphate alpha-N-acetylglucosaminyl 1-phosphate transferase</fullName>
        <ecNumber evidence="12">2.7.8.33</ecNumber>
    </recommendedName>
    <alternativeName>
        <fullName evidence="12">UDP-GlcNAc:undecaprenyl-phosphate GlcNAc-1-phosphate transferase</fullName>
    </alternativeName>
    <alternativeName>
        <fullName evidence="12">Undecaprenyl-phosphate GlcNAc-1-phosphate transferase</fullName>
    </alternativeName>
</protein>
<evidence type="ECO:0000256" key="4">
    <source>
        <dbReference type="ARBA" id="ARBA00022676"/>
    </source>
</evidence>
<dbReference type="GO" id="GO:0044038">
    <property type="term" value="P:cell wall macromolecule biosynthetic process"/>
    <property type="evidence" value="ECO:0007669"/>
    <property type="project" value="TreeGrafter"/>
</dbReference>
<keyword evidence="10 12" id="KW-0472">Membrane</keyword>
<feature type="transmembrane region" description="Helical" evidence="12">
    <location>
        <begin position="181"/>
        <end position="198"/>
    </location>
</feature>
<comment type="subcellular location">
    <subcellularLocation>
        <location evidence="12">Cell inner membrane</location>
        <topology evidence="12">Multi-pass membrane protein</topology>
    </subcellularLocation>
    <subcellularLocation>
        <location evidence="1">Cell membrane</location>
        <topology evidence="1">Multi-pass membrane protein</topology>
    </subcellularLocation>
</comment>
<evidence type="ECO:0000256" key="9">
    <source>
        <dbReference type="ARBA" id="ARBA00022989"/>
    </source>
</evidence>
<evidence type="ECO:0000256" key="10">
    <source>
        <dbReference type="ARBA" id="ARBA00023136"/>
    </source>
</evidence>
<dbReference type="GO" id="GO:0036380">
    <property type="term" value="F:UDP-N-acetylglucosamine-undecaprenyl-phosphate N-acetylglucosaminephosphotransferase activity"/>
    <property type="evidence" value="ECO:0007669"/>
    <property type="project" value="UniProtKB-UniRule"/>
</dbReference>
<evidence type="ECO:0000313" key="15">
    <source>
        <dbReference type="Proteomes" id="UP000033434"/>
    </source>
</evidence>
<feature type="transmembrane region" description="Helical" evidence="12">
    <location>
        <begin position="42"/>
        <end position="64"/>
    </location>
</feature>
<dbReference type="GO" id="GO:0000287">
    <property type="term" value="F:magnesium ion binding"/>
    <property type="evidence" value="ECO:0007669"/>
    <property type="project" value="InterPro"/>
</dbReference>
<gene>
    <name evidence="12" type="primary">wecA</name>
    <name evidence="14" type="ORF">N479_11305</name>
</gene>
<proteinExistence type="inferred from homology"/>
<evidence type="ECO:0000313" key="14">
    <source>
        <dbReference type="EMBL" id="KKE83992.1"/>
    </source>
</evidence>
<keyword evidence="13" id="KW-0479">Metal-binding</keyword>
<keyword evidence="6 12" id="KW-0812">Transmembrane</keyword>
<dbReference type="PANTHER" id="PTHR22926">
    <property type="entry name" value="PHOSPHO-N-ACETYLMURAMOYL-PENTAPEPTIDE-TRANSFERASE"/>
    <property type="match status" value="1"/>
</dbReference>
<feature type="transmembrane region" description="Helical" evidence="12">
    <location>
        <begin position="242"/>
        <end position="260"/>
    </location>
</feature>
<dbReference type="AlphaFoldDB" id="A0A0F6ACQ0"/>
<dbReference type="GO" id="GO:0071555">
    <property type="term" value="P:cell wall organization"/>
    <property type="evidence" value="ECO:0007669"/>
    <property type="project" value="TreeGrafter"/>
</dbReference>
<dbReference type="PATRIC" id="fig|1129367.4.peg.2049"/>
<comment type="cofactor">
    <cofactor evidence="12">
        <name>Mn(2+)</name>
        <dbReference type="ChEBI" id="CHEBI:29035"/>
    </cofactor>
</comment>
<evidence type="ECO:0000256" key="5">
    <source>
        <dbReference type="ARBA" id="ARBA00022679"/>
    </source>
</evidence>
<evidence type="ECO:0000256" key="7">
    <source>
        <dbReference type="ARBA" id="ARBA00022842"/>
    </source>
</evidence>
<evidence type="ECO:0000256" key="6">
    <source>
        <dbReference type="ARBA" id="ARBA00022692"/>
    </source>
</evidence>
<comment type="caution">
    <text evidence="14">The sequence shown here is derived from an EMBL/GenBank/DDBJ whole genome shotgun (WGS) entry which is preliminary data.</text>
</comment>
<feature type="transmembrane region" description="Helical" evidence="12">
    <location>
        <begin position="6"/>
        <end position="30"/>
    </location>
</feature>
<dbReference type="InterPro" id="IPR012750">
    <property type="entry name" value="ECA_WecA-rel"/>
</dbReference>
<keyword evidence="11 12" id="KW-0464">Manganese</keyword>
<dbReference type="NCBIfam" id="TIGR02380">
    <property type="entry name" value="ECA_wecA"/>
    <property type="match status" value="1"/>
</dbReference>
<dbReference type="GO" id="GO:0030145">
    <property type="term" value="F:manganese ion binding"/>
    <property type="evidence" value="ECO:0007669"/>
    <property type="project" value="InterPro"/>
</dbReference>
<evidence type="ECO:0000256" key="8">
    <source>
        <dbReference type="ARBA" id="ARBA00022985"/>
    </source>
</evidence>
<evidence type="ECO:0000256" key="2">
    <source>
        <dbReference type="ARBA" id="ARBA00022475"/>
    </source>
</evidence>
<feature type="transmembrane region" description="Helical" evidence="12">
    <location>
        <begin position="70"/>
        <end position="86"/>
    </location>
</feature>
<feature type="transmembrane region" description="Helical" evidence="12">
    <location>
        <begin position="98"/>
        <end position="116"/>
    </location>
</feature>
<keyword evidence="2 12" id="KW-1003">Cell membrane</keyword>
<feature type="transmembrane region" description="Helical" evidence="12">
    <location>
        <begin position="210"/>
        <end position="230"/>
    </location>
</feature>
<dbReference type="UniPathway" id="UPA00281"/>
<evidence type="ECO:0000256" key="1">
    <source>
        <dbReference type="ARBA" id="ARBA00004651"/>
    </source>
</evidence>
<comment type="pathway">
    <text evidence="12">Bacterial outer membrane biogenesis; LPS O-antigen biosynthesis.</text>
</comment>
<feature type="transmembrane region" description="Helical" evidence="12">
    <location>
        <begin position="128"/>
        <end position="146"/>
    </location>
</feature>
<dbReference type="PANTHER" id="PTHR22926:SF3">
    <property type="entry name" value="UNDECAPRENYL-PHOSPHATE ALPHA-N-ACETYLGLUCOSAMINYL 1-PHOSPHATE TRANSFERASE"/>
    <property type="match status" value="1"/>
</dbReference>
<keyword evidence="4 12" id="KW-0328">Glycosyltransferase</keyword>
<feature type="binding site" evidence="13">
    <location>
        <position position="214"/>
    </location>
    <ligand>
        <name>Mg(2+)</name>
        <dbReference type="ChEBI" id="CHEBI:18420"/>
    </ligand>
</feature>
<organism evidence="14 15">
    <name type="scientific">Pseudoalteromonas luteoviolacea S4054</name>
    <dbReference type="NCBI Taxonomy" id="1129367"/>
    <lineage>
        <taxon>Bacteria</taxon>
        <taxon>Pseudomonadati</taxon>
        <taxon>Pseudomonadota</taxon>
        <taxon>Gammaproteobacteria</taxon>
        <taxon>Alteromonadales</taxon>
        <taxon>Pseudoalteromonadaceae</taxon>
        <taxon>Pseudoalteromonas</taxon>
    </lineage>
</organism>
<dbReference type="GO" id="GO:0009243">
    <property type="term" value="P:O antigen biosynthetic process"/>
    <property type="evidence" value="ECO:0007669"/>
    <property type="project" value="UniProtKB-UniRule"/>
</dbReference>
<dbReference type="GO" id="GO:0016757">
    <property type="term" value="F:glycosyltransferase activity"/>
    <property type="evidence" value="ECO:0007669"/>
    <property type="project" value="UniProtKB-KW"/>
</dbReference>
<keyword evidence="7 12" id="KW-0460">Magnesium</keyword>
<dbReference type="HAMAP" id="MF_02030">
    <property type="entry name" value="WecA_Gammaproteo"/>
    <property type="match status" value="1"/>
</dbReference>
<keyword evidence="3 12" id="KW-0997">Cell inner membrane</keyword>
<dbReference type="EMBL" id="AUXW01000139">
    <property type="protein sequence ID" value="KKE83992.1"/>
    <property type="molecule type" value="Genomic_DNA"/>
</dbReference>
<evidence type="ECO:0000256" key="11">
    <source>
        <dbReference type="ARBA" id="ARBA00023211"/>
    </source>
</evidence>
<reference evidence="14 15" key="1">
    <citation type="journal article" date="2015" name="BMC Genomics">
        <title>Genome mining reveals unlocked bioactive potential of marine Gram-negative bacteria.</title>
        <authorList>
            <person name="Machado H."/>
            <person name="Sonnenschein E.C."/>
            <person name="Melchiorsen J."/>
            <person name="Gram L."/>
        </authorList>
    </citation>
    <scope>NUCLEOTIDE SEQUENCE [LARGE SCALE GENOMIC DNA]</scope>
    <source>
        <strain evidence="14 15">S4054</strain>
    </source>
</reference>
<dbReference type="GO" id="GO:0009276">
    <property type="term" value="C:Gram-negative-bacterium-type cell wall"/>
    <property type="evidence" value="ECO:0007669"/>
    <property type="project" value="InterPro"/>
</dbReference>
<evidence type="ECO:0000256" key="12">
    <source>
        <dbReference type="HAMAP-Rule" id="MF_02030"/>
    </source>
</evidence>
<evidence type="ECO:0000256" key="3">
    <source>
        <dbReference type="ARBA" id="ARBA00022519"/>
    </source>
</evidence>
<dbReference type="GO" id="GO:0005886">
    <property type="term" value="C:plasma membrane"/>
    <property type="evidence" value="ECO:0007669"/>
    <property type="project" value="UniProtKB-SubCell"/>
</dbReference>
<comment type="function">
    <text evidence="12">Catalyzes the transfer of the GlcNAc-1-phosphate moiety from UDP-GlcNAc onto the carrier lipid undecaprenyl phosphate (C55-P), yielding GlcNAc-pyrophosphoryl-undecaprenyl (GlcNAc-PP-C55).</text>
</comment>
<feature type="transmembrane region" description="Helical" evidence="12">
    <location>
        <begin position="317"/>
        <end position="341"/>
    </location>
</feature>
<keyword evidence="5 12" id="KW-0808">Transferase</keyword>
<dbReference type="InterPro" id="IPR000715">
    <property type="entry name" value="Glycosyl_transferase_4"/>
</dbReference>
<comment type="cofactor">
    <cofactor evidence="12 13">
        <name>Mg(2+)</name>
        <dbReference type="ChEBI" id="CHEBI:18420"/>
    </cofactor>
</comment>
<dbReference type="Proteomes" id="UP000033434">
    <property type="component" value="Unassembled WGS sequence"/>
</dbReference>
<name>A0A0F6ACQ0_9GAMM</name>
<dbReference type="Pfam" id="PF00953">
    <property type="entry name" value="Glycos_transf_4"/>
    <property type="match status" value="1"/>
</dbReference>
<dbReference type="CDD" id="cd06853">
    <property type="entry name" value="GT_WecA_like"/>
    <property type="match status" value="1"/>
</dbReference>
<evidence type="ECO:0000256" key="13">
    <source>
        <dbReference type="PIRSR" id="PIRSR600715-1"/>
    </source>
</evidence>
<feature type="transmembrane region" description="Helical" evidence="12">
    <location>
        <begin position="292"/>
        <end position="311"/>
    </location>
</feature>
<keyword evidence="8 12" id="KW-0448">Lipopolysaccharide biosynthesis</keyword>
<feature type="transmembrane region" description="Helical" evidence="12">
    <location>
        <begin position="158"/>
        <end position="175"/>
    </location>
</feature>
<accession>A0A0F6ACQ0</accession>